<dbReference type="Proteomes" id="UP000242231">
    <property type="component" value="Unassembled WGS sequence"/>
</dbReference>
<evidence type="ECO:0000256" key="1">
    <source>
        <dbReference type="SAM" id="MobiDB-lite"/>
    </source>
</evidence>
<keyword evidence="4" id="KW-1185">Reference proteome</keyword>
<comment type="caution">
    <text evidence="3">The sequence shown here is derived from an EMBL/GenBank/DDBJ whole genome shotgun (WGS) entry which is preliminary data.</text>
</comment>
<dbReference type="InterPro" id="IPR036465">
    <property type="entry name" value="vWFA_dom_sf"/>
</dbReference>
<dbReference type="PIRSF" id="PIRSF031715">
    <property type="entry name" value="Cob_chel_CobT"/>
    <property type="match status" value="1"/>
</dbReference>
<reference evidence="4" key="1">
    <citation type="submission" date="2016-11" db="EMBL/GenBank/DDBJ databases">
        <authorList>
            <person name="Sisinthy S."/>
            <person name="Ara S."/>
            <person name="Gundlapally S.R."/>
        </authorList>
    </citation>
    <scope>NUCLEOTIDE SEQUENCE [LARGE SCALE GENOMIC DNA]</scope>
    <source>
        <strain evidence="4">V1-41</strain>
    </source>
</reference>
<feature type="compositionally biased region" description="Pro residues" evidence="1">
    <location>
        <begin position="1"/>
        <end position="11"/>
    </location>
</feature>
<dbReference type="SUPFAM" id="SSF53300">
    <property type="entry name" value="vWA-like"/>
    <property type="match status" value="1"/>
</dbReference>
<dbReference type="RefSeq" id="WP_104486005.1">
    <property type="nucleotide sequence ID" value="NZ_BMYB01000003.1"/>
</dbReference>
<evidence type="ECO:0000313" key="4">
    <source>
        <dbReference type="Proteomes" id="UP000242231"/>
    </source>
</evidence>
<dbReference type="Pfam" id="PF06213">
    <property type="entry name" value="CobT"/>
    <property type="match status" value="1"/>
</dbReference>
<accession>A0A2P5TNE0</accession>
<dbReference type="InterPro" id="IPR051928">
    <property type="entry name" value="NorD/CobT"/>
</dbReference>
<dbReference type="InterPro" id="IPR006538">
    <property type="entry name" value="CobT"/>
</dbReference>
<sequence length="592" mass="67203">MTTPPTTPPTTPGQGQDQAQQERRQQRLEELSAALIRALSAQHALRYRGHRLELQGRPYPLRAPHLHPQQGLDDLGSFRGVADAIALRLRHNDAELHRHWLPTPPIARLVFELLEQLRVESLVESWHPGSKHNLHHRFDAWCNQFQASGQTETHIGLLLFTLAQMSWVQLGGGPLEETTEMMIESTRMFLLREIGPAFGLIRRHRHDQAAFAEQALSIALCMNELIDDLGQKQGADGKQEEALSEDTKRAFGLLLDLEGGDEAGQALAEQSHHSRLRQAAEALDYHVYDGSFDREWPAHKRVRPELLERLREGLDNRIREQGLNLNVLTKKLRRLLARPQRQGWSFGEEEGQLDGRRLSTLVTSVADRRVFKQEQQEPKGDAVVTFLIDNSGSMRPHIESISMLVDTLARALERVGAKVEILGFTTGHWNGGQPLRRWQRSGRPANPGRLNERCHLVYKDADTPWRRARRNIAALLKADLFREGLDGEALLWAEQRLLAQPAQDRLLLVISDGCPMDTATRQCNEQDILDLHLRQVSGRLEREGRISLCALGVGLDLSDYYRHSQLLDLSRTLDNKVFDEVLALMGKTLENR</sequence>
<dbReference type="PANTHER" id="PTHR41248:SF1">
    <property type="entry name" value="NORD PROTEIN"/>
    <property type="match status" value="1"/>
</dbReference>
<gene>
    <name evidence="3" type="ORF">UN63_06700</name>
</gene>
<protein>
    <submittedName>
        <fullName evidence="3">Cobalamin biosynthesis protein CobT</fullName>
    </submittedName>
</protein>
<organism evidence="3 4">
    <name type="scientific">Oceanisphaera arctica</name>
    <dbReference type="NCBI Taxonomy" id="641510"/>
    <lineage>
        <taxon>Bacteria</taxon>
        <taxon>Pseudomonadati</taxon>
        <taxon>Pseudomonadota</taxon>
        <taxon>Gammaproteobacteria</taxon>
        <taxon>Aeromonadales</taxon>
        <taxon>Aeromonadaceae</taxon>
        <taxon>Oceanisphaera</taxon>
    </lineage>
</organism>
<evidence type="ECO:0000313" key="3">
    <source>
        <dbReference type="EMBL" id="PPL17010.1"/>
    </source>
</evidence>
<name>A0A2P5TNE0_9GAMM</name>
<proteinExistence type="predicted"/>
<feature type="region of interest" description="Disordered" evidence="1">
    <location>
        <begin position="1"/>
        <end position="25"/>
    </location>
</feature>
<feature type="domain" description="Cobalamin biosynthesis protein CobT VWA" evidence="2">
    <location>
        <begin position="370"/>
        <end position="579"/>
    </location>
</feature>
<dbReference type="GO" id="GO:0009236">
    <property type="term" value="P:cobalamin biosynthetic process"/>
    <property type="evidence" value="ECO:0007669"/>
    <property type="project" value="InterPro"/>
</dbReference>
<dbReference type="InterPro" id="IPR025861">
    <property type="entry name" value="CobT_VWA_dom"/>
</dbReference>
<dbReference type="Pfam" id="PF11775">
    <property type="entry name" value="CobT_C"/>
    <property type="match status" value="1"/>
</dbReference>
<dbReference type="Gene3D" id="3.40.50.410">
    <property type="entry name" value="von Willebrand factor, type A domain"/>
    <property type="match status" value="1"/>
</dbReference>
<evidence type="ECO:0000259" key="2">
    <source>
        <dbReference type="Pfam" id="PF11775"/>
    </source>
</evidence>
<dbReference type="OrthoDB" id="6395027at2"/>
<dbReference type="PANTHER" id="PTHR41248">
    <property type="entry name" value="NORD PROTEIN"/>
    <property type="match status" value="1"/>
</dbReference>
<dbReference type="EMBL" id="MPZM01000010">
    <property type="protein sequence ID" value="PPL17010.1"/>
    <property type="molecule type" value="Genomic_DNA"/>
</dbReference>
<dbReference type="AlphaFoldDB" id="A0A2P5TNE0"/>